<protein>
    <recommendedName>
        <fullName evidence="4">TIL domain-containing protein</fullName>
    </recommendedName>
</protein>
<dbReference type="GO" id="GO:0030414">
    <property type="term" value="F:peptidase inhibitor activity"/>
    <property type="evidence" value="ECO:0007669"/>
    <property type="project" value="UniProtKB-KW"/>
</dbReference>
<evidence type="ECO:0000259" key="4">
    <source>
        <dbReference type="Pfam" id="PF01826"/>
    </source>
</evidence>
<keyword evidence="2" id="KW-1015">Disulfide bond</keyword>
<evidence type="ECO:0000256" key="1">
    <source>
        <dbReference type="ARBA" id="ARBA00022690"/>
    </source>
</evidence>
<organism evidence="5 8">
    <name type="scientific">Adineta ricciae</name>
    <name type="common">Rotifer</name>
    <dbReference type="NCBI Taxonomy" id="249248"/>
    <lineage>
        <taxon>Eukaryota</taxon>
        <taxon>Metazoa</taxon>
        <taxon>Spiralia</taxon>
        <taxon>Gnathifera</taxon>
        <taxon>Rotifera</taxon>
        <taxon>Eurotatoria</taxon>
        <taxon>Bdelloidea</taxon>
        <taxon>Adinetida</taxon>
        <taxon>Adinetidae</taxon>
        <taxon>Adineta</taxon>
    </lineage>
</organism>
<dbReference type="PANTHER" id="PTHR23259">
    <property type="entry name" value="RIDDLE"/>
    <property type="match status" value="1"/>
</dbReference>
<accession>A0A813MXI4</accession>
<feature type="domain" description="TIL" evidence="4">
    <location>
        <begin position="49"/>
        <end position="103"/>
    </location>
</feature>
<keyword evidence="7" id="KW-1185">Reference proteome</keyword>
<evidence type="ECO:0000313" key="6">
    <source>
        <dbReference type="EMBL" id="CAF1123460.1"/>
    </source>
</evidence>
<dbReference type="EMBL" id="CAJNOR010001331">
    <property type="protein sequence ID" value="CAF1123460.1"/>
    <property type="molecule type" value="Genomic_DNA"/>
</dbReference>
<dbReference type="Proteomes" id="UP000663852">
    <property type="component" value="Unassembled WGS sequence"/>
</dbReference>
<evidence type="ECO:0000313" key="5">
    <source>
        <dbReference type="EMBL" id="CAF0723944.1"/>
    </source>
</evidence>
<dbReference type="InterPro" id="IPR036084">
    <property type="entry name" value="Ser_inhib-like_sf"/>
</dbReference>
<dbReference type="AlphaFoldDB" id="A0A813MXI4"/>
<evidence type="ECO:0000313" key="8">
    <source>
        <dbReference type="Proteomes" id="UP000663852"/>
    </source>
</evidence>
<dbReference type="PANTHER" id="PTHR23259:SF70">
    <property type="entry name" value="ACCESSORY GLAND PROTEIN ACP62F-RELATED"/>
    <property type="match status" value="1"/>
</dbReference>
<keyword evidence="3" id="KW-0732">Signal</keyword>
<name>A0A813MXI4_ADIRI</name>
<feature type="domain" description="TIL" evidence="4">
    <location>
        <begin position="113"/>
        <end position="172"/>
    </location>
</feature>
<sequence length="232" mass="25634">MASTLHLAIIVLLSIVAFSQQQGYYCYRIDFFIMSICIHLDLLTLLFRCRQNEVYKCGSTCIETCTYKPEICSMICNYGCFCADGYVRQSDATGSACIKREECKTVSDSLLVCGQDEEYSTCASACPATCSDIRNRVQESAKTCIALCKSGCSCKKGYYRDDNGKCVLPEDCCGKNERYKTCGSSCVETCSEKPSICTQQCVAGCFCGCSDYVRQNNSTNSPCVHRDDCAKQ</sequence>
<feature type="chain" id="PRO_5036222392" description="TIL domain-containing protein" evidence="3">
    <location>
        <begin position="22"/>
        <end position="232"/>
    </location>
</feature>
<dbReference type="Pfam" id="PF01826">
    <property type="entry name" value="TIL"/>
    <property type="match status" value="3"/>
</dbReference>
<dbReference type="Proteomes" id="UP000663828">
    <property type="component" value="Unassembled WGS sequence"/>
</dbReference>
<comment type="caution">
    <text evidence="5">The sequence shown here is derived from an EMBL/GenBank/DDBJ whole genome shotgun (WGS) entry which is preliminary data.</text>
</comment>
<dbReference type="InterPro" id="IPR002919">
    <property type="entry name" value="TIL_dom"/>
</dbReference>
<dbReference type="SUPFAM" id="SSF57567">
    <property type="entry name" value="Serine protease inhibitors"/>
    <property type="match status" value="3"/>
</dbReference>
<evidence type="ECO:0000256" key="2">
    <source>
        <dbReference type="ARBA" id="ARBA00023157"/>
    </source>
</evidence>
<feature type="domain" description="TIL" evidence="4">
    <location>
        <begin position="173"/>
        <end position="229"/>
    </location>
</feature>
<dbReference type="OrthoDB" id="6236007at2759"/>
<gene>
    <name evidence="5" type="ORF">EDS130_LOCUS552</name>
    <name evidence="6" type="ORF">XAT740_LOCUS19510</name>
</gene>
<evidence type="ECO:0000256" key="3">
    <source>
        <dbReference type="SAM" id="SignalP"/>
    </source>
</evidence>
<dbReference type="Gene3D" id="2.10.25.10">
    <property type="entry name" value="Laminin"/>
    <property type="match status" value="3"/>
</dbReference>
<evidence type="ECO:0000313" key="7">
    <source>
        <dbReference type="Proteomes" id="UP000663828"/>
    </source>
</evidence>
<dbReference type="InterPro" id="IPR051368">
    <property type="entry name" value="SerProtInhib-TIL_Domain"/>
</dbReference>
<dbReference type="CDD" id="cd19941">
    <property type="entry name" value="TIL"/>
    <property type="match status" value="3"/>
</dbReference>
<proteinExistence type="predicted"/>
<feature type="signal peptide" evidence="3">
    <location>
        <begin position="1"/>
        <end position="21"/>
    </location>
</feature>
<reference evidence="5" key="1">
    <citation type="submission" date="2021-02" db="EMBL/GenBank/DDBJ databases">
        <authorList>
            <person name="Nowell W R."/>
        </authorList>
    </citation>
    <scope>NUCLEOTIDE SEQUENCE</scope>
</reference>
<dbReference type="EMBL" id="CAJNOJ010000001">
    <property type="protein sequence ID" value="CAF0723944.1"/>
    <property type="molecule type" value="Genomic_DNA"/>
</dbReference>
<keyword evidence="1" id="KW-0646">Protease inhibitor</keyword>